<gene>
    <name evidence="2" type="ORF">B0H94_103206</name>
</gene>
<dbReference type="InterPro" id="IPR012340">
    <property type="entry name" value="NA-bd_OB-fold"/>
</dbReference>
<dbReference type="AlphaFoldDB" id="A0A2P8HWH9"/>
<protein>
    <submittedName>
        <fullName evidence="2">Acyl-CoA-associated DUF35 OB-fold domain-containing protein</fullName>
    </submittedName>
</protein>
<dbReference type="PANTHER" id="PTHR34075">
    <property type="entry name" value="BLR3430 PROTEIN"/>
    <property type="match status" value="1"/>
</dbReference>
<keyword evidence="3" id="KW-1185">Reference proteome</keyword>
<organism evidence="2 3">
    <name type="scientific">Salsuginibacillus halophilus</name>
    <dbReference type="NCBI Taxonomy" id="517424"/>
    <lineage>
        <taxon>Bacteria</taxon>
        <taxon>Bacillati</taxon>
        <taxon>Bacillota</taxon>
        <taxon>Bacilli</taxon>
        <taxon>Bacillales</taxon>
        <taxon>Bacillaceae</taxon>
        <taxon>Salsuginibacillus</taxon>
    </lineage>
</organism>
<dbReference type="Proteomes" id="UP000242310">
    <property type="component" value="Unassembled WGS sequence"/>
</dbReference>
<comment type="caution">
    <text evidence="2">The sequence shown here is derived from an EMBL/GenBank/DDBJ whole genome shotgun (WGS) entry which is preliminary data.</text>
</comment>
<dbReference type="Pfam" id="PF01796">
    <property type="entry name" value="OB_ChsH2_C"/>
    <property type="match status" value="1"/>
</dbReference>
<dbReference type="InterPro" id="IPR002878">
    <property type="entry name" value="ChsH2_C"/>
</dbReference>
<name>A0A2P8HWH9_9BACI</name>
<dbReference type="SUPFAM" id="SSF50249">
    <property type="entry name" value="Nucleic acid-binding proteins"/>
    <property type="match status" value="1"/>
</dbReference>
<accession>A0A2P8HWH9</accession>
<evidence type="ECO:0000313" key="2">
    <source>
        <dbReference type="EMBL" id="PSL50593.1"/>
    </source>
</evidence>
<reference evidence="2 3" key="1">
    <citation type="submission" date="2018-03" db="EMBL/GenBank/DDBJ databases">
        <title>Genomic Encyclopedia of Type Strains, Phase III (KMG-III): the genomes of soil and plant-associated and newly described type strains.</title>
        <authorList>
            <person name="Whitman W."/>
        </authorList>
    </citation>
    <scope>NUCLEOTIDE SEQUENCE [LARGE SCALE GENOMIC DNA]</scope>
    <source>
        <strain evidence="2 3">CGMCC 1.07653</strain>
    </source>
</reference>
<dbReference type="PANTHER" id="PTHR34075:SF5">
    <property type="entry name" value="BLR3430 PROTEIN"/>
    <property type="match status" value="1"/>
</dbReference>
<feature type="domain" description="ChsH2 C-terminal OB-fold" evidence="1">
    <location>
        <begin position="36"/>
        <end position="90"/>
    </location>
</feature>
<evidence type="ECO:0000313" key="3">
    <source>
        <dbReference type="Proteomes" id="UP000242310"/>
    </source>
</evidence>
<dbReference type="RefSeq" id="WP_106587910.1">
    <property type="nucleotide sequence ID" value="NZ_PYAV01000003.1"/>
</dbReference>
<dbReference type="OrthoDB" id="5514845at2"/>
<dbReference type="EMBL" id="PYAV01000003">
    <property type="protein sequence ID" value="PSL50593.1"/>
    <property type="molecule type" value="Genomic_DNA"/>
</dbReference>
<evidence type="ECO:0000259" key="1">
    <source>
        <dbReference type="Pfam" id="PF01796"/>
    </source>
</evidence>
<sequence>MDVPIMKCARCWHVEYTYKNQCTSCHSTTLESATTKGKGTVYSFTKIYTSFSSNFDKSSYDVVLVQLENGMKVTGRVEGSSLTIDERVQLKEIDSGCLYFERET</sequence>
<dbReference type="InterPro" id="IPR052513">
    <property type="entry name" value="Thioester_dehydratase-like"/>
</dbReference>
<proteinExistence type="predicted"/>